<reference evidence="1 2" key="1">
    <citation type="submission" date="2019-02" db="EMBL/GenBank/DDBJ databases">
        <title>Deep-cultivation of Planctomycetes and their phenomic and genomic characterization uncovers novel biology.</title>
        <authorList>
            <person name="Wiegand S."/>
            <person name="Jogler M."/>
            <person name="Boedeker C."/>
            <person name="Pinto D."/>
            <person name="Vollmers J."/>
            <person name="Rivas-Marin E."/>
            <person name="Kohn T."/>
            <person name="Peeters S.H."/>
            <person name="Heuer A."/>
            <person name="Rast P."/>
            <person name="Oberbeckmann S."/>
            <person name="Bunk B."/>
            <person name="Jeske O."/>
            <person name="Meyerdierks A."/>
            <person name="Storesund J.E."/>
            <person name="Kallscheuer N."/>
            <person name="Luecker S."/>
            <person name="Lage O.M."/>
            <person name="Pohl T."/>
            <person name="Merkel B.J."/>
            <person name="Hornburger P."/>
            <person name="Mueller R.-W."/>
            <person name="Bruemmer F."/>
            <person name="Labrenz M."/>
            <person name="Spormann A.M."/>
            <person name="Op Den Camp H."/>
            <person name="Overmann J."/>
            <person name="Amann R."/>
            <person name="Jetten M.S.M."/>
            <person name="Mascher T."/>
            <person name="Medema M.H."/>
            <person name="Devos D.P."/>
            <person name="Kaster A.-K."/>
            <person name="Ovreas L."/>
            <person name="Rohde M."/>
            <person name="Galperin M.Y."/>
            <person name="Jogler C."/>
        </authorList>
    </citation>
    <scope>NUCLEOTIDE SEQUENCE [LARGE SCALE GENOMIC DNA]</scope>
    <source>
        <strain evidence="1 2">Pla144</strain>
    </source>
</reference>
<dbReference type="SUPFAM" id="SSF55729">
    <property type="entry name" value="Acyl-CoA N-acyltransferases (Nat)"/>
    <property type="match status" value="1"/>
</dbReference>
<evidence type="ECO:0008006" key="3">
    <source>
        <dbReference type="Google" id="ProtNLM"/>
    </source>
</evidence>
<evidence type="ECO:0000313" key="2">
    <source>
        <dbReference type="Proteomes" id="UP000318437"/>
    </source>
</evidence>
<dbReference type="AlphaFoldDB" id="A0A5C6C9C3"/>
<comment type="caution">
    <text evidence="1">The sequence shown here is derived from an EMBL/GenBank/DDBJ whole genome shotgun (WGS) entry which is preliminary data.</text>
</comment>
<organism evidence="1 2">
    <name type="scientific">Bythopirellula polymerisocia</name>
    <dbReference type="NCBI Taxonomy" id="2528003"/>
    <lineage>
        <taxon>Bacteria</taxon>
        <taxon>Pseudomonadati</taxon>
        <taxon>Planctomycetota</taxon>
        <taxon>Planctomycetia</taxon>
        <taxon>Pirellulales</taxon>
        <taxon>Lacipirellulaceae</taxon>
        <taxon>Bythopirellula</taxon>
    </lineage>
</organism>
<proteinExistence type="predicted"/>
<evidence type="ECO:0000313" key="1">
    <source>
        <dbReference type="EMBL" id="TWU20051.1"/>
    </source>
</evidence>
<keyword evidence="2" id="KW-1185">Reference proteome</keyword>
<accession>A0A5C6C9C3</accession>
<dbReference type="RefSeq" id="WP_146453206.1">
    <property type="nucleotide sequence ID" value="NZ_SJPS01000017.1"/>
</dbReference>
<dbReference type="EMBL" id="SJPS01000017">
    <property type="protein sequence ID" value="TWU20051.1"/>
    <property type="molecule type" value="Genomic_DNA"/>
</dbReference>
<name>A0A5C6C9C3_9BACT</name>
<gene>
    <name evidence="1" type="ORF">Pla144_50040</name>
</gene>
<dbReference type="Proteomes" id="UP000318437">
    <property type="component" value="Unassembled WGS sequence"/>
</dbReference>
<dbReference type="InterPro" id="IPR016181">
    <property type="entry name" value="Acyl_CoA_acyltransferase"/>
</dbReference>
<sequence length="282" mass="31480">MTISLLDETNTRFDGLHSAHVYIEPITTPGSALEAAYRLLERIFEPEVLNTYDSFLEELAEVSSNLRNCYSIHLAAFLEMDNQRYLVGFHNSTVMRLLSHSDMAIQAVTYLVTSPKAKESGLRGIGSRLSEAALQLATDQMNEHGCRLAYIAAEAETPSLGFWTKSGFLWPEGLRYLQPPLEFDESGKPRFEEVAENFVVFPLGISSRNSIQADVLMDLILTMYENLILRPQRAILAPDAMLRVQSYVLDRVLERVKATIPVVGEIPLVSPLLATGSHAHPD</sequence>
<protein>
    <recommendedName>
        <fullName evidence="3">N-acetyltransferase domain-containing protein</fullName>
    </recommendedName>
</protein>